<dbReference type="InterPro" id="IPR000623">
    <property type="entry name" value="Shikimate_kinase/TSH1"/>
</dbReference>
<dbReference type="PANTHER" id="PTHR21087">
    <property type="entry name" value="SHIKIMATE KINASE"/>
    <property type="match status" value="1"/>
</dbReference>
<evidence type="ECO:0000256" key="11">
    <source>
        <dbReference type="HAMAP-Rule" id="MF_00109"/>
    </source>
</evidence>
<dbReference type="HAMAP" id="MF_00109">
    <property type="entry name" value="Shikimate_kinase"/>
    <property type="match status" value="1"/>
</dbReference>
<feature type="binding site" evidence="11">
    <location>
        <begin position="2"/>
        <end position="7"/>
    </location>
    <ligand>
        <name>ATP</name>
        <dbReference type="ChEBI" id="CHEBI:30616"/>
    </ligand>
</feature>
<comment type="caution">
    <text evidence="12">The sequence shown here is derived from an EMBL/GenBank/DDBJ whole genome shotgun (WGS) entry which is preliminary data.</text>
</comment>
<evidence type="ECO:0000256" key="5">
    <source>
        <dbReference type="ARBA" id="ARBA00022679"/>
    </source>
</evidence>
<evidence type="ECO:0000313" key="12">
    <source>
        <dbReference type="EMBL" id="MBF6022633.1"/>
    </source>
</evidence>
<keyword evidence="8 11" id="KW-0067">ATP-binding</keyword>
<evidence type="ECO:0000256" key="4">
    <source>
        <dbReference type="ARBA" id="ARBA00022605"/>
    </source>
</evidence>
<keyword evidence="11" id="KW-0963">Cytoplasm</keyword>
<dbReference type="Gene3D" id="3.40.50.300">
    <property type="entry name" value="P-loop containing nucleotide triphosphate hydrolases"/>
    <property type="match status" value="1"/>
</dbReference>
<feature type="binding site" evidence="11">
    <location>
        <position position="127"/>
    </location>
    <ligand>
        <name>substrate</name>
    </ligand>
</feature>
<dbReference type="Pfam" id="PF01202">
    <property type="entry name" value="SKI"/>
    <property type="match status" value="1"/>
</dbReference>
<evidence type="ECO:0000256" key="7">
    <source>
        <dbReference type="ARBA" id="ARBA00022777"/>
    </source>
</evidence>
<accession>A0ABS0B2B5</accession>
<dbReference type="EC" id="2.7.1.71" evidence="3 11"/>
<evidence type="ECO:0000256" key="8">
    <source>
        <dbReference type="ARBA" id="ARBA00022840"/>
    </source>
</evidence>
<feature type="binding site" evidence="11">
    <location>
        <position position="48"/>
    </location>
    <ligand>
        <name>substrate</name>
    </ligand>
</feature>
<keyword evidence="5 11" id="KW-0808">Transferase</keyword>
<feature type="binding site" evidence="11">
    <location>
        <position position="24"/>
    </location>
    <ligand>
        <name>substrate</name>
    </ligand>
</feature>
<comment type="caution">
    <text evidence="11">Lacks conserved residue(s) required for the propagation of feature annotation.</text>
</comment>
<comment type="similarity">
    <text evidence="2 11">Belongs to the shikimate kinase family.</text>
</comment>
<comment type="subcellular location">
    <subcellularLocation>
        <location evidence="11">Cytoplasm</location>
    </subcellularLocation>
</comment>
<evidence type="ECO:0000256" key="1">
    <source>
        <dbReference type="ARBA" id="ARBA00004842"/>
    </source>
</evidence>
<dbReference type="Proteomes" id="UP001429984">
    <property type="component" value="Unassembled WGS sequence"/>
</dbReference>
<reference evidence="12 13" key="1">
    <citation type="submission" date="2020-11" db="EMBL/GenBank/DDBJ databases">
        <title>Draft Genome Sequence and Secondary Metabolite Biosynthetic Potential of the Lysobacter niastensis Type strain DSM 18481.</title>
        <authorList>
            <person name="Turrini P."/>
            <person name="Artuso I."/>
            <person name="Tescari M."/>
            <person name="Lugli G.A."/>
            <person name="Frangipani E."/>
            <person name="Ventura M."/>
            <person name="Visca P."/>
        </authorList>
    </citation>
    <scope>NUCLEOTIDE SEQUENCE [LARGE SCALE GENOMIC DNA]</scope>
    <source>
        <strain evidence="12 13">DSM 18481</strain>
    </source>
</reference>
<dbReference type="CDD" id="cd00464">
    <property type="entry name" value="SK"/>
    <property type="match status" value="1"/>
</dbReference>
<keyword evidence="6 11" id="KW-0547">Nucleotide-binding</keyword>
<dbReference type="InterPro" id="IPR027417">
    <property type="entry name" value="P-loop_NTPase"/>
</dbReference>
<feature type="binding site" evidence="11">
    <location>
        <position position="70"/>
    </location>
    <ligand>
        <name>substrate</name>
    </ligand>
</feature>
<gene>
    <name evidence="11" type="primary">aroK</name>
    <name evidence="12" type="ORF">IU514_01190</name>
</gene>
<evidence type="ECO:0000313" key="13">
    <source>
        <dbReference type="Proteomes" id="UP001429984"/>
    </source>
</evidence>
<dbReference type="PANTHER" id="PTHR21087:SF16">
    <property type="entry name" value="SHIKIMATE KINASE 1, CHLOROPLASTIC"/>
    <property type="match status" value="1"/>
</dbReference>
<comment type="cofactor">
    <cofactor evidence="11">
        <name>Mg(2+)</name>
        <dbReference type="ChEBI" id="CHEBI:18420"/>
    </cofactor>
    <text evidence="11">Binds 1 Mg(2+) ion per subunit.</text>
</comment>
<dbReference type="GO" id="GO:0016301">
    <property type="term" value="F:kinase activity"/>
    <property type="evidence" value="ECO:0007669"/>
    <property type="project" value="UniProtKB-KW"/>
</dbReference>
<dbReference type="InterPro" id="IPR023000">
    <property type="entry name" value="Shikimate_kinase_CS"/>
</dbReference>
<keyword evidence="7 11" id="KW-0418">Kinase</keyword>
<name>A0ABS0B2B5_9GAMM</name>
<feature type="binding site" evidence="11">
    <location>
        <position position="6"/>
    </location>
    <ligand>
        <name>Mg(2+)</name>
        <dbReference type="ChEBI" id="CHEBI:18420"/>
    </ligand>
</feature>
<evidence type="ECO:0000256" key="9">
    <source>
        <dbReference type="ARBA" id="ARBA00023141"/>
    </source>
</evidence>
<keyword evidence="11" id="KW-0479">Metal-binding</keyword>
<keyword evidence="9 11" id="KW-0057">Aromatic amino acid biosynthesis</keyword>
<dbReference type="PROSITE" id="PS01128">
    <property type="entry name" value="SHIKIMATE_KINASE"/>
    <property type="match status" value="1"/>
</dbReference>
<keyword evidence="13" id="KW-1185">Reference proteome</keyword>
<comment type="pathway">
    <text evidence="1 11">Metabolic intermediate biosynthesis; chorismate biosynthesis; chorismate from D-erythrose 4-phosphate and phosphoenolpyruvate: step 5/7.</text>
</comment>
<keyword evidence="4 11" id="KW-0028">Amino-acid biosynthesis</keyword>
<organism evidence="12 13">
    <name type="scientific">Lysobacter niastensis</name>
    <dbReference type="NCBI Taxonomy" id="380629"/>
    <lineage>
        <taxon>Bacteria</taxon>
        <taxon>Pseudomonadati</taxon>
        <taxon>Pseudomonadota</taxon>
        <taxon>Gammaproteobacteria</taxon>
        <taxon>Lysobacterales</taxon>
        <taxon>Lysobacteraceae</taxon>
        <taxon>Lysobacter</taxon>
    </lineage>
</organism>
<evidence type="ECO:0000256" key="2">
    <source>
        <dbReference type="ARBA" id="ARBA00006997"/>
    </source>
</evidence>
<keyword evidence="11" id="KW-0460">Magnesium</keyword>
<sequence>MGSGKSSIGRRLAEHFGLRLADADREIESRAGCSVNQIFESEGEAGFRTRERATLAELLQDEGLVLATGGGAVLDAANRSLMRERGFVVYLQAGVDQQLQRLAQDRTRPLLAHGDRERILRGLAEVRAPLYAQVAHLQFDTDGHSETDTAEHLARLLEVHWPFAAACRQRSIPS</sequence>
<protein>
    <recommendedName>
        <fullName evidence="3 11">Shikimate kinase</fullName>
        <shortName evidence="11">SK</shortName>
        <ecNumber evidence="3 11">2.7.1.71</ecNumber>
    </recommendedName>
</protein>
<comment type="subunit">
    <text evidence="11">Monomer.</text>
</comment>
<dbReference type="SUPFAM" id="SSF52540">
    <property type="entry name" value="P-loop containing nucleoside triphosphate hydrolases"/>
    <property type="match status" value="1"/>
</dbReference>
<evidence type="ECO:0000256" key="3">
    <source>
        <dbReference type="ARBA" id="ARBA00012154"/>
    </source>
</evidence>
<evidence type="ECO:0000256" key="6">
    <source>
        <dbReference type="ARBA" id="ARBA00022741"/>
    </source>
</evidence>
<comment type="catalytic activity">
    <reaction evidence="10 11">
        <text>shikimate + ATP = 3-phosphoshikimate + ADP + H(+)</text>
        <dbReference type="Rhea" id="RHEA:13121"/>
        <dbReference type="ChEBI" id="CHEBI:15378"/>
        <dbReference type="ChEBI" id="CHEBI:30616"/>
        <dbReference type="ChEBI" id="CHEBI:36208"/>
        <dbReference type="ChEBI" id="CHEBI:145989"/>
        <dbReference type="ChEBI" id="CHEBI:456216"/>
        <dbReference type="EC" id="2.7.1.71"/>
    </reaction>
</comment>
<proteinExistence type="inferred from homology"/>
<dbReference type="PRINTS" id="PR01100">
    <property type="entry name" value="SHIKIMTKNASE"/>
</dbReference>
<evidence type="ECO:0000256" key="10">
    <source>
        <dbReference type="ARBA" id="ARBA00048567"/>
    </source>
</evidence>
<comment type="function">
    <text evidence="11">Catalyzes the specific phosphorylation of the 3-hydroxyl group of shikimic acid using ATP as a cosubstrate.</text>
</comment>
<feature type="binding site" evidence="11">
    <location>
        <position position="108"/>
    </location>
    <ligand>
        <name>ATP</name>
        <dbReference type="ChEBI" id="CHEBI:30616"/>
    </ligand>
</feature>
<dbReference type="EMBL" id="JADLZT010000001">
    <property type="protein sequence ID" value="MBF6022633.1"/>
    <property type="molecule type" value="Genomic_DNA"/>
</dbReference>
<dbReference type="InterPro" id="IPR031322">
    <property type="entry name" value="Shikimate/glucono_kinase"/>
</dbReference>